<evidence type="ECO:0000256" key="3">
    <source>
        <dbReference type="ARBA" id="ARBA00022723"/>
    </source>
</evidence>
<evidence type="ECO:0000256" key="2">
    <source>
        <dbReference type="ARBA" id="ARBA00006991"/>
    </source>
</evidence>
<dbReference type="AlphaFoldDB" id="A0A815SIH5"/>
<sequence>MNSKSHQCSICKKSFARPSKLQYHIAYHHEKKFSFECSQCGKPYSNQDHVNRHYRIAHQQENTTSKTFNCMMDNCKKIFANKQNLDRHIRIAHKKIKLKPVKCFYCFDYVESLASHLVSQHHSISIDNLKCLDCSKEFSSIKSLIHHRIIHTDHPLAAFARYIRLVKGWVTTFEDHERLELDVQWTMNRLLDEIERKQVFQCDLCNRIFRSLLQLDQHRNSKIHQDEFQCQYGNCEKRFVYMRNLRNHVKIHHENTSRLSCPMTSCSKTFTCQASICRHLSRCHSPIDIMKQINMKQKKSDQQKTNIKSLLSGFNSRKLNQENELSKQMKQLLELLLTDDNLIQILPDENMDTENNNNNNHVEDSFDENLLKGYEDIGLVEL</sequence>
<feature type="domain" description="C2H2-type" evidence="12">
    <location>
        <begin position="35"/>
        <end position="63"/>
    </location>
</feature>
<reference evidence="13" key="1">
    <citation type="submission" date="2021-02" db="EMBL/GenBank/DDBJ databases">
        <authorList>
            <person name="Nowell W R."/>
        </authorList>
    </citation>
    <scope>NUCLEOTIDE SEQUENCE</scope>
</reference>
<keyword evidence="9" id="KW-0804">Transcription</keyword>
<feature type="domain" description="C2H2-type" evidence="12">
    <location>
        <begin position="129"/>
        <end position="156"/>
    </location>
</feature>
<protein>
    <recommendedName>
        <fullName evidence="12">C2H2-type domain-containing protein</fullName>
    </recommendedName>
</protein>
<dbReference type="Proteomes" id="UP000663824">
    <property type="component" value="Unassembled WGS sequence"/>
</dbReference>
<evidence type="ECO:0000256" key="11">
    <source>
        <dbReference type="PROSITE-ProRule" id="PRU00042"/>
    </source>
</evidence>
<dbReference type="SMART" id="SM00355">
    <property type="entry name" value="ZnF_C2H2"/>
    <property type="match status" value="8"/>
</dbReference>
<evidence type="ECO:0000256" key="10">
    <source>
        <dbReference type="ARBA" id="ARBA00023242"/>
    </source>
</evidence>
<organism evidence="13 15">
    <name type="scientific">Rotaria magnacalcarata</name>
    <dbReference type="NCBI Taxonomy" id="392030"/>
    <lineage>
        <taxon>Eukaryota</taxon>
        <taxon>Metazoa</taxon>
        <taxon>Spiralia</taxon>
        <taxon>Gnathifera</taxon>
        <taxon>Rotifera</taxon>
        <taxon>Eurotatoria</taxon>
        <taxon>Bdelloidea</taxon>
        <taxon>Philodinida</taxon>
        <taxon>Philodinidae</taxon>
        <taxon>Rotaria</taxon>
    </lineage>
</organism>
<gene>
    <name evidence="13" type="ORF">KQP761_LOCUS14076</name>
    <name evidence="14" type="ORF">MBJ925_LOCUS36179</name>
</gene>
<dbReference type="GO" id="GO:0008270">
    <property type="term" value="F:zinc ion binding"/>
    <property type="evidence" value="ECO:0007669"/>
    <property type="project" value="UniProtKB-KW"/>
</dbReference>
<evidence type="ECO:0000256" key="8">
    <source>
        <dbReference type="ARBA" id="ARBA00023125"/>
    </source>
</evidence>
<keyword evidence="3" id="KW-0479">Metal-binding</keyword>
<dbReference type="OrthoDB" id="2687452at2759"/>
<dbReference type="GO" id="GO:0001228">
    <property type="term" value="F:DNA-binding transcription activator activity, RNA polymerase II-specific"/>
    <property type="evidence" value="ECO:0007669"/>
    <property type="project" value="TreeGrafter"/>
</dbReference>
<evidence type="ECO:0000256" key="9">
    <source>
        <dbReference type="ARBA" id="ARBA00023163"/>
    </source>
</evidence>
<dbReference type="InterPro" id="IPR022755">
    <property type="entry name" value="Znf_C2H2_jaz"/>
</dbReference>
<dbReference type="Proteomes" id="UP000663834">
    <property type="component" value="Unassembled WGS sequence"/>
</dbReference>
<dbReference type="InterPro" id="IPR036236">
    <property type="entry name" value="Znf_C2H2_sf"/>
</dbReference>
<dbReference type="Pfam" id="PF00096">
    <property type="entry name" value="zf-C2H2"/>
    <property type="match status" value="3"/>
</dbReference>
<evidence type="ECO:0000313" key="15">
    <source>
        <dbReference type="Proteomes" id="UP000663834"/>
    </source>
</evidence>
<dbReference type="GO" id="GO:0000978">
    <property type="term" value="F:RNA polymerase II cis-regulatory region sequence-specific DNA binding"/>
    <property type="evidence" value="ECO:0007669"/>
    <property type="project" value="TreeGrafter"/>
</dbReference>
<keyword evidence="5 11" id="KW-0863">Zinc-finger</keyword>
<evidence type="ECO:0000256" key="7">
    <source>
        <dbReference type="ARBA" id="ARBA00023015"/>
    </source>
</evidence>
<dbReference type="SUPFAM" id="SSF57667">
    <property type="entry name" value="beta-beta-alpha zinc fingers"/>
    <property type="match status" value="3"/>
</dbReference>
<dbReference type="Pfam" id="PF12171">
    <property type="entry name" value="zf-C2H2_jaz"/>
    <property type="match status" value="1"/>
</dbReference>
<dbReference type="InterPro" id="IPR013087">
    <property type="entry name" value="Znf_C2H2_type"/>
</dbReference>
<comment type="caution">
    <text evidence="13">The sequence shown here is derived from an EMBL/GenBank/DDBJ whole genome shotgun (WGS) entry which is preliminary data.</text>
</comment>
<dbReference type="PANTHER" id="PTHR24393:SF15">
    <property type="entry name" value="IP01243P-RELATED"/>
    <property type="match status" value="1"/>
</dbReference>
<feature type="domain" description="C2H2-type" evidence="12">
    <location>
        <begin position="200"/>
        <end position="229"/>
    </location>
</feature>
<feature type="domain" description="C2H2-type" evidence="12">
    <location>
        <begin position="6"/>
        <end position="33"/>
    </location>
</feature>
<comment type="subcellular location">
    <subcellularLocation>
        <location evidence="1">Nucleus</location>
    </subcellularLocation>
</comment>
<keyword evidence="8" id="KW-0238">DNA-binding</keyword>
<dbReference type="PANTHER" id="PTHR24393">
    <property type="entry name" value="ZINC FINGER PROTEIN"/>
    <property type="match status" value="1"/>
</dbReference>
<evidence type="ECO:0000259" key="12">
    <source>
        <dbReference type="PROSITE" id="PS50157"/>
    </source>
</evidence>
<name>A0A815SIH5_9BILA</name>
<dbReference type="GO" id="GO:0005634">
    <property type="term" value="C:nucleus"/>
    <property type="evidence" value="ECO:0007669"/>
    <property type="project" value="UniProtKB-SubCell"/>
</dbReference>
<evidence type="ECO:0000256" key="6">
    <source>
        <dbReference type="ARBA" id="ARBA00022833"/>
    </source>
</evidence>
<evidence type="ECO:0000313" key="14">
    <source>
        <dbReference type="EMBL" id="CAF2216946.1"/>
    </source>
</evidence>
<evidence type="ECO:0000313" key="13">
    <source>
        <dbReference type="EMBL" id="CAF1490677.1"/>
    </source>
</evidence>
<dbReference type="EMBL" id="CAJNRE010019910">
    <property type="protein sequence ID" value="CAF2216946.1"/>
    <property type="molecule type" value="Genomic_DNA"/>
</dbReference>
<evidence type="ECO:0000256" key="4">
    <source>
        <dbReference type="ARBA" id="ARBA00022737"/>
    </source>
</evidence>
<keyword evidence="7" id="KW-0805">Transcription regulation</keyword>
<keyword evidence="6" id="KW-0862">Zinc</keyword>
<keyword evidence="10" id="KW-0539">Nucleus</keyword>
<dbReference type="EMBL" id="CAJNOW010006592">
    <property type="protein sequence ID" value="CAF1490677.1"/>
    <property type="molecule type" value="Genomic_DNA"/>
</dbReference>
<evidence type="ECO:0000256" key="1">
    <source>
        <dbReference type="ARBA" id="ARBA00004123"/>
    </source>
</evidence>
<dbReference type="Gene3D" id="3.30.160.60">
    <property type="entry name" value="Classic Zinc Finger"/>
    <property type="match status" value="4"/>
</dbReference>
<keyword evidence="4" id="KW-0677">Repeat</keyword>
<proteinExistence type="inferred from homology"/>
<dbReference type="PROSITE" id="PS50157">
    <property type="entry name" value="ZINC_FINGER_C2H2_2"/>
    <property type="match status" value="6"/>
</dbReference>
<evidence type="ECO:0000256" key="5">
    <source>
        <dbReference type="ARBA" id="ARBA00022771"/>
    </source>
</evidence>
<feature type="domain" description="C2H2-type" evidence="12">
    <location>
        <begin position="228"/>
        <end position="257"/>
    </location>
</feature>
<dbReference type="PROSITE" id="PS00028">
    <property type="entry name" value="ZINC_FINGER_C2H2_1"/>
    <property type="match status" value="7"/>
</dbReference>
<comment type="similarity">
    <text evidence="2">Belongs to the krueppel C2H2-type zinc-finger protein family.</text>
</comment>
<dbReference type="Pfam" id="PF13912">
    <property type="entry name" value="zf-C2H2_6"/>
    <property type="match status" value="1"/>
</dbReference>
<accession>A0A815SIH5</accession>
<feature type="domain" description="C2H2-type" evidence="12">
    <location>
        <begin position="68"/>
        <end position="98"/>
    </location>
</feature>